<gene>
    <name evidence="1" type="ORF">CLV43_122103</name>
</gene>
<evidence type="ECO:0000313" key="2">
    <source>
        <dbReference type="Proteomes" id="UP000239494"/>
    </source>
</evidence>
<dbReference type="RefSeq" id="WP_106196567.1">
    <property type="nucleotide sequence ID" value="NZ_PVTF01000022.1"/>
</dbReference>
<keyword evidence="2" id="KW-1185">Reference proteome</keyword>
<dbReference type="OrthoDB" id="5069709at2"/>
<evidence type="ECO:0000313" key="1">
    <source>
        <dbReference type="EMBL" id="PRY31697.1"/>
    </source>
</evidence>
<evidence type="ECO:0008006" key="3">
    <source>
        <dbReference type="Google" id="ProtNLM"/>
    </source>
</evidence>
<dbReference type="Proteomes" id="UP000239494">
    <property type="component" value="Unassembled WGS sequence"/>
</dbReference>
<reference evidence="1 2" key="1">
    <citation type="submission" date="2018-03" db="EMBL/GenBank/DDBJ databases">
        <title>Genomic Encyclopedia of Archaeal and Bacterial Type Strains, Phase II (KMG-II): from individual species to whole genera.</title>
        <authorList>
            <person name="Goeker M."/>
        </authorList>
    </citation>
    <scope>NUCLEOTIDE SEQUENCE [LARGE SCALE GENOMIC DNA]</scope>
    <source>
        <strain evidence="1 2">DSM 44720</strain>
    </source>
</reference>
<accession>A0A2T0SE57</accession>
<sequence>MTMIGNDATTDNALVDKGTDIHNQYSTDKMVTSTVAVLVSSVNPAMLPVGIATGQFSNTDDFDGLNDGTVIDSIQQLCEQVGDGDWASAVTSALGLLVDTTGAIMDPIGFVAGQLVGWMLEHVEPLRLLLHQLTGHPGMVEAYANTWQNIAKRMAEKATVHLSAMQDETRQWKGQAADAYRASALMTIKQAAGAALTAQALSESAARMKDVVDTVRGGVRDILADLAGTLVTCAIEAASVAGAPDAARRALQVIAKSALKAEDLLLKLALVISKLEAPLVDLVQLQGELHQPR</sequence>
<protein>
    <recommendedName>
        <fullName evidence="3">Type VII secretion system (Wss) protein ESAT-6</fullName>
    </recommendedName>
</protein>
<name>A0A2T0SE57_9PSEU</name>
<organism evidence="1 2">
    <name type="scientific">Umezawaea tangerina</name>
    <dbReference type="NCBI Taxonomy" id="84725"/>
    <lineage>
        <taxon>Bacteria</taxon>
        <taxon>Bacillati</taxon>
        <taxon>Actinomycetota</taxon>
        <taxon>Actinomycetes</taxon>
        <taxon>Pseudonocardiales</taxon>
        <taxon>Pseudonocardiaceae</taxon>
        <taxon>Umezawaea</taxon>
    </lineage>
</organism>
<comment type="caution">
    <text evidence="1">The sequence shown here is derived from an EMBL/GenBank/DDBJ whole genome shotgun (WGS) entry which is preliminary data.</text>
</comment>
<dbReference type="AlphaFoldDB" id="A0A2T0SE57"/>
<dbReference type="EMBL" id="PVTF01000022">
    <property type="protein sequence ID" value="PRY31697.1"/>
    <property type="molecule type" value="Genomic_DNA"/>
</dbReference>
<proteinExistence type="predicted"/>